<evidence type="ECO:0000256" key="1">
    <source>
        <dbReference type="SAM" id="Phobius"/>
    </source>
</evidence>
<keyword evidence="1" id="KW-0812">Transmembrane</keyword>
<proteinExistence type="predicted"/>
<name>A0A484IAR3_9ARCH</name>
<keyword evidence="1" id="KW-0472">Membrane</keyword>
<dbReference type="AlphaFoldDB" id="A0A484IAR3"/>
<sequence>MPKSNEDINTSNRIVMHIRKEAEPVDFIYWHFIVTISNITLGILLDKE</sequence>
<evidence type="ECO:0000313" key="2">
    <source>
        <dbReference type="EMBL" id="VFJ14842.1"/>
    </source>
</evidence>
<dbReference type="Proteomes" id="UP000294299">
    <property type="component" value="Chromosome NFRAN"/>
</dbReference>
<dbReference type="EMBL" id="LR216287">
    <property type="protein sequence ID" value="VFJ14842.1"/>
    <property type="molecule type" value="Genomic_DNA"/>
</dbReference>
<keyword evidence="3" id="KW-1185">Reference proteome</keyword>
<organism evidence="2 3">
    <name type="scientific">Candidatus Nitrosocosmicus franklandianus</name>
    <dbReference type="NCBI Taxonomy" id="1798806"/>
    <lineage>
        <taxon>Archaea</taxon>
        <taxon>Nitrososphaerota</taxon>
        <taxon>Nitrososphaeria</taxon>
        <taxon>Nitrososphaerales</taxon>
        <taxon>Nitrososphaeraceae</taxon>
        <taxon>Candidatus Nitrosocosmicus</taxon>
    </lineage>
</organism>
<evidence type="ECO:0000313" key="3">
    <source>
        <dbReference type="Proteomes" id="UP000294299"/>
    </source>
</evidence>
<dbReference type="KEGG" id="nfn:NFRAN_2520"/>
<reference evidence="2 3" key="1">
    <citation type="submission" date="2019-02" db="EMBL/GenBank/DDBJ databases">
        <authorList>
            <person name="Lehtovirta-Morley E L."/>
        </authorList>
    </citation>
    <scope>NUCLEOTIDE SEQUENCE [LARGE SCALE GENOMIC DNA]</scope>
    <source>
        <strain evidence="2">NFRAN1</strain>
    </source>
</reference>
<gene>
    <name evidence="2" type="ORF">NFRAN_2520</name>
</gene>
<feature type="transmembrane region" description="Helical" evidence="1">
    <location>
        <begin position="27"/>
        <end position="45"/>
    </location>
</feature>
<keyword evidence="1" id="KW-1133">Transmembrane helix</keyword>
<accession>A0A484IAR3</accession>
<protein>
    <submittedName>
        <fullName evidence="2">Uncharacterized protein</fullName>
    </submittedName>
</protein>